<proteinExistence type="predicted"/>
<reference evidence="6 7" key="1">
    <citation type="submission" date="2021-03" db="EMBL/GenBank/DDBJ databases">
        <title>Enterococcal diversity collection.</title>
        <authorList>
            <person name="Gilmore M.S."/>
            <person name="Schwartzman J."/>
            <person name="Van Tyne D."/>
            <person name="Martin M."/>
            <person name="Earl A.M."/>
            <person name="Manson A.L."/>
            <person name="Straub T."/>
            <person name="Salamzade R."/>
            <person name="Saavedra J."/>
            <person name="Lebreton F."/>
            <person name="Prichula J."/>
            <person name="Schaufler K."/>
            <person name="Gaca A."/>
            <person name="Sgardioli B."/>
            <person name="Wagenaar J."/>
            <person name="Strong T."/>
        </authorList>
    </citation>
    <scope>NUCLEOTIDE SEQUENCE [LARGE SCALE GENOMIC DNA]</scope>
    <source>
        <strain evidence="6 7">DIV0869a</strain>
    </source>
</reference>
<dbReference type="InterPro" id="IPR041546">
    <property type="entry name" value="ClpA/ClpB_AAA_lid"/>
</dbReference>
<sequence length="667" mass="76577">MNELLMDSQSYILNRGKIFLKVEDILFIYQDKYSSKSLGLGRLCRLNELQEENKFLTSSKTDSTIIIDNELFRYIKECKPNTTLEKFILGLFQIYLGEPRGKESESKVNDVNKIEESNNVFPYCEDLTESAKKNNLDPVIGRNHEINRIVSVILRKKKNNVLLLGEAGVGKTAIVEKLAYLISKEKVPEKMKDMKILQLDISQMLAGSSNRGEFEGRVTELISSISDKNILLFIDEIHTIVGAGSDGNLDFSNIIKPALARGEIKCIGATTTSEYKLYLQNDRALSRRFDNIIVLEPTEKETEALLVKIKKYFEAYHKVYYSNEVVHEIVKMANKIFPNRKFPDKAIDLMDELGVNSNMNNETDVSLKDIEVIGLNKENIIDNGKNIYSCLTDIRHTLNEAMKSQEDVVSKLMNILEPAFFLDVNDSTKCNICFLGKEKYWKKLTLSTLSEKLSYNNVINIFLAEYQEKHSLSKILGPPPGYSGSENGGILLDKIKNNSRTILVFHDIVFAHDDIKRFILQILEYGYAIDASGELVSFKDVIIIFDDNNIKDELTSELYLFMDDVIEFREASMNEIREVILNFIRDACSTMMKKRKMDIELDKSVYVYLQKISSEYSEDSVNFYLKNCRKYILPKIVRKVFFENSKLEKIKVSYLNGEITVYGKEDN</sequence>
<dbReference type="InterPro" id="IPR050130">
    <property type="entry name" value="ClpA_ClpB"/>
</dbReference>
<dbReference type="Pfam" id="PF07724">
    <property type="entry name" value="AAA_2"/>
    <property type="match status" value="1"/>
</dbReference>
<dbReference type="Pfam" id="PF00004">
    <property type="entry name" value="AAA"/>
    <property type="match status" value="1"/>
</dbReference>
<accession>A0ABS3GUT6</accession>
<dbReference type="InterPro" id="IPR003959">
    <property type="entry name" value="ATPase_AAA_core"/>
</dbReference>
<dbReference type="Gene3D" id="3.40.50.300">
    <property type="entry name" value="P-loop containing nucleotide triphosphate hydrolases"/>
    <property type="match status" value="2"/>
</dbReference>
<keyword evidence="6" id="KW-0378">Hydrolase</keyword>
<evidence type="ECO:0000259" key="5">
    <source>
        <dbReference type="SMART" id="SM00382"/>
    </source>
</evidence>
<dbReference type="PANTHER" id="PTHR11638">
    <property type="entry name" value="ATP-DEPENDENT CLP PROTEASE"/>
    <property type="match status" value="1"/>
</dbReference>
<dbReference type="EMBL" id="JAFLWD010000003">
    <property type="protein sequence ID" value="MBO0439021.1"/>
    <property type="molecule type" value="Genomic_DNA"/>
</dbReference>
<gene>
    <name evidence="6" type="ORF">JZO69_01420</name>
</gene>
<keyword evidence="3 6" id="KW-0067">ATP-binding</keyword>
<keyword evidence="2" id="KW-0547">Nucleotide-binding</keyword>
<keyword evidence="6" id="KW-0645">Protease</keyword>
<evidence type="ECO:0000256" key="4">
    <source>
        <dbReference type="ARBA" id="ARBA00025613"/>
    </source>
</evidence>
<dbReference type="GO" id="GO:0006508">
    <property type="term" value="P:proteolysis"/>
    <property type="evidence" value="ECO:0007669"/>
    <property type="project" value="UniProtKB-KW"/>
</dbReference>
<dbReference type="Gene3D" id="1.10.8.60">
    <property type="match status" value="1"/>
</dbReference>
<name>A0ABS3GUT6_9ENTE</name>
<evidence type="ECO:0000256" key="2">
    <source>
        <dbReference type="ARBA" id="ARBA00022741"/>
    </source>
</evidence>
<dbReference type="SUPFAM" id="SSF52540">
    <property type="entry name" value="P-loop containing nucleoside triphosphate hydrolases"/>
    <property type="match status" value="2"/>
</dbReference>
<dbReference type="CDD" id="cd00009">
    <property type="entry name" value="AAA"/>
    <property type="match status" value="1"/>
</dbReference>
<dbReference type="Pfam" id="PF17871">
    <property type="entry name" value="AAA_lid_9"/>
    <property type="match status" value="1"/>
</dbReference>
<dbReference type="GO" id="GO:0008233">
    <property type="term" value="F:peptidase activity"/>
    <property type="evidence" value="ECO:0007669"/>
    <property type="project" value="UniProtKB-KW"/>
</dbReference>
<comment type="caution">
    <text evidence="6">The sequence shown here is derived from an EMBL/GenBank/DDBJ whole genome shotgun (WGS) entry which is preliminary data.</text>
</comment>
<dbReference type="InterPro" id="IPR003593">
    <property type="entry name" value="AAA+_ATPase"/>
</dbReference>
<dbReference type="RefSeq" id="WP_207111130.1">
    <property type="nucleotide sequence ID" value="NZ_JAFLWD010000003.1"/>
</dbReference>
<dbReference type="SMART" id="SM00382">
    <property type="entry name" value="AAA"/>
    <property type="match status" value="1"/>
</dbReference>
<protein>
    <submittedName>
        <fullName evidence="6">ATP-dependent Clp protease ATP-binding subunit</fullName>
    </submittedName>
</protein>
<dbReference type="InterPro" id="IPR027417">
    <property type="entry name" value="P-loop_NTPase"/>
</dbReference>
<keyword evidence="7" id="KW-1185">Reference proteome</keyword>
<evidence type="ECO:0000313" key="6">
    <source>
        <dbReference type="EMBL" id="MBO0439021.1"/>
    </source>
</evidence>
<evidence type="ECO:0000256" key="3">
    <source>
        <dbReference type="ARBA" id="ARBA00022840"/>
    </source>
</evidence>
<organism evidence="6 7">
    <name type="scientific">Candidatus Enterococcus ikei</name>
    <dbReference type="NCBI Taxonomy" id="2815326"/>
    <lineage>
        <taxon>Bacteria</taxon>
        <taxon>Bacillati</taxon>
        <taxon>Bacillota</taxon>
        <taxon>Bacilli</taxon>
        <taxon>Lactobacillales</taxon>
        <taxon>Enterococcaceae</taxon>
        <taxon>Enterococcus</taxon>
    </lineage>
</organism>
<evidence type="ECO:0000256" key="1">
    <source>
        <dbReference type="ARBA" id="ARBA00022737"/>
    </source>
</evidence>
<comment type="function">
    <text evidence="4">Part of a stress-induced multi-chaperone system, it is involved in the recovery of the cell from heat-induced damage, in cooperation with DnaK, DnaJ and GrpE. Acts before DnaK, in the processing of protein aggregates. Protein binding stimulates the ATPase activity; ATP hydrolysis unfolds the denatured protein aggregates, which probably helps expose new hydrophobic binding sites on the surface of ClpB-bound aggregates, contributing to the solubilization and refolding of denatured protein aggregates by DnaK.</text>
</comment>
<dbReference type="PANTHER" id="PTHR11638:SF18">
    <property type="entry name" value="HEAT SHOCK PROTEIN 104"/>
    <property type="match status" value="1"/>
</dbReference>
<dbReference type="GO" id="GO:0005524">
    <property type="term" value="F:ATP binding"/>
    <property type="evidence" value="ECO:0007669"/>
    <property type="project" value="UniProtKB-KW"/>
</dbReference>
<keyword evidence="1" id="KW-0677">Repeat</keyword>
<dbReference type="Proteomes" id="UP000664632">
    <property type="component" value="Unassembled WGS sequence"/>
</dbReference>
<evidence type="ECO:0000313" key="7">
    <source>
        <dbReference type="Proteomes" id="UP000664632"/>
    </source>
</evidence>
<feature type="domain" description="AAA+ ATPase" evidence="5">
    <location>
        <begin position="157"/>
        <end position="299"/>
    </location>
</feature>